<name>R2Q7A5_9ENTE</name>
<protein>
    <submittedName>
        <fullName evidence="1">Uncharacterized protein</fullName>
    </submittedName>
</protein>
<gene>
    <name evidence="2" type="ORF">I583_00745</name>
    <name evidence="1" type="ORF">UAW_03062</name>
</gene>
<evidence type="ECO:0000313" key="4">
    <source>
        <dbReference type="Proteomes" id="UP000014197"/>
    </source>
</evidence>
<evidence type="ECO:0000313" key="3">
    <source>
        <dbReference type="Proteomes" id="UP000013858"/>
    </source>
</evidence>
<dbReference type="RefSeq" id="WP_010763218.1">
    <property type="nucleotide sequence ID" value="NZ_KB946316.1"/>
</dbReference>
<dbReference type="eggNOG" id="ENOG502ZB95">
    <property type="taxonomic scope" value="Bacteria"/>
</dbReference>
<dbReference type="EMBL" id="AJAR01000030">
    <property type="protein sequence ID" value="EOH92397.1"/>
    <property type="molecule type" value="Genomic_DNA"/>
</dbReference>
<accession>R2Q7A5</accession>
<dbReference type="EMBL" id="ASVY01000002">
    <property type="protein sequence ID" value="EOT61763.1"/>
    <property type="molecule type" value="Genomic_DNA"/>
</dbReference>
<dbReference type="Proteomes" id="UP000014197">
    <property type="component" value="Unassembled WGS sequence"/>
</dbReference>
<proteinExistence type="predicted"/>
<dbReference type="Proteomes" id="UP000013858">
    <property type="component" value="Unassembled WGS sequence"/>
</dbReference>
<dbReference type="STRING" id="155618.RV06_GL000583"/>
<evidence type="ECO:0000313" key="1">
    <source>
        <dbReference type="EMBL" id="EOH92397.1"/>
    </source>
</evidence>
<comment type="caution">
    <text evidence="1">The sequence shown here is derived from an EMBL/GenBank/DDBJ whole genome shotgun (WGS) entry which is preliminary data.</text>
</comment>
<evidence type="ECO:0000313" key="2">
    <source>
        <dbReference type="EMBL" id="EOT61763.1"/>
    </source>
</evidence>
<reference evidence="1 3" key="1">
    <citation type="submission" date="2013-02" db="EMBL/GenBank/DDBJ databases">
        <title>The Genome Sequence of Enterococcus haemoperoxidus BAA-382.</title>
        <authorList>
            <consortium name="The Broad Institute Genome Sequencing Platform"/>
            <consortium name="The Broad Institute Genome Sequencing Center for Infectious Disease"/>
            <person name="Earl A.M."/>
            <person name="Gilmore M.S."/>
            <person name="Lebreton F."/>
            <person name="Walker B."/>
            <person name="Young S.K."/>
            <person name="Zeng Q."/>
            <person name="Gargeya S."/>
            <person name="Fitzgerald M."/>
            <person name="Haas B."/>
            <person name="Abouelleil A."/>
            <person name="Alvarado L."/>
            <person name="Arachchi H.M."/>
            <person name="Berlin A.M."/>
            <person name="Chapman S.B."/>
            <person name="Dewar J."/>
            <person name="Goldberg J."/>
            <person name="Griggs A."/>
            <person name="Gujja S."/>
            <person name="Hansen M."/>
            <person name="Howarth C."/>
            <person name="Imamovic A."/>
            <person name="Larimer J."/>
            <person name="McCowan C."/>
            <person name="Murphy C."/>
            <person name="Neiman D."/>
            <person name="Pearson M."/>
            <person name="Priest M."/>
            <person name="Roberts A."/>
            <person name="Saif S."/>
            <person name="Shea T."/>
            <person name="Sisk P."/>
            <person name="Sykes S."/>
            <person name="Wortman J."/>
            <person name="Nusbaum C."/>
            <person name="Birren B."/>
        </authorList>
    </citation>
    <scope>NUCLEOTIDE SEQUENCE [LARGE SCALE GENOMIC DNA]</scope>
    <source>
        <strain evidence="1 3">ATCC BAA-382</strain>
    </source>
</reference>
<dbReference type="AlphaFoldDB" id="R2Q7A5"/>
<dbReference type="OrthoDB" id="2339732at2"/>
<keyword evidence="4" id="KW-1185">Reference proteome</keyword>
<organism evidence="1 3">
    <name type="scientific">Enterococcus haemoperoxidus ATCC BAA-382</name>
    <dbReference type="NCBI Taxonomy" id="1158608"/>
    <lineage>
        <taxon>Bacteria</taxon>
        <taxon>Bacillati</taxon>
        <taxon>Bacillota</taxon>
        <taxon>Bacilli</taxon>
        <taxon>Lactobacillales</taxon>
        <taxon>Enterococcaceae</taxon>
        <taxon>Enterococcus</taxon>
    </lineage>
</organism>
<dbReference type="PATRIC" id="fig|1158608.3.peg.2996"/>
<reference evidence="2 4" key="2">
    <citation type="submission" date="2013-03" db="EMBL/GenBank/DDBJ databases">
        <title>The Genome Sequence of Enterococcus haemoperoxidus BAA-382 (PacBio/Illumina hybrid assembly).</title>
        <authorList>
            <consortium name="The Broad Institute Genomics Platform"/>
            <consortium name="The Broad Institute Genome Sequencing Center for Infectious Disease"/>
            <person name="Earl A."/>
            <person name="Russ C."/>
            <person name="Gilmore M."/>
            <person name="Surin D."/>
            <person name="Walker B."/>
            <person name="Young S."/>
            <person name="Zeng Q."/>
            <person name="Gargeya S."/>
            <person name="Fitzgerald M."/>
            <person name="Haas B."/>
            <person name="Abouelleil A."/>
            <person name="Allen A.W."/>
            <person name="Alvarado L."/>
            <person name="Arachchi H.M."/>
            <person name="Berlin A.M."/>
            <person name="Chapman S.B."/>
            <person name="Gainer-Dewar J."/>
            <person name="Goldberg J."/>
            <person name="Griggs A."/>
            <person name="Gujja S."/>
            <person name="Hansen M."/>
            <person name="Howarth C."/>
            <person name="Imamovic A."/>
            <person name="Ireland A."/>
            <person name="Larimer J."/>
            <person name="McCowan C."/>
            <person name="Murphy C."/>
            <person name="Pearson M."/>
            <person name="Poon T.W."/>
            <person name="Priest M."/>
            <person name="Roberts A."/>
            <person name="Saif S."/>
            <person name="Shea T."/>
            <person name="Sisk P."/>
            <person name="Sykes S."/>
            <person name="Wortman J."/>
            <person name="Nusbaum C."/>
            <person name="Birren B."/>
        </authorList>
    </citation>
    <scope>NUCLEOTIDE SEQUENCE [LARGE SCALE GENOMIC DNA]</scope>
    <source>
        <strain evidence="2 4">ATCC BAA-382</strain>
    </source>
</reference>
<sequence>MKSKNILYPWPILSPLHDDLVDSCFRMDVAFEPKLVDGNYQVTLKIDLDDRKLLSLIESRKAKITVITESRKTYYFDKYDVDDINTSFQIDIPYKDVDNMTYLTAYIVISVEQYSYSNPSFNEDYSNQIFDLKVGSILGISNTITIETIQDPVEVASIFTIQANSEKDDLDFSVDIDSEDKKIVINLSKDNKKLFSALYSVDKQTIYGLLLVPVLTDVLMQVIADYDQYREKNWFHSLNISLKEQNIDIKEYSSNDVEIQEMIEDSRTFAWKLMKTNLATSFDAILALQNDLEEVGEKYV</sequence>